<evidence type="ECO:0000313" key="24">
    <source>
        <dbReference type="Proteomes" id="UP000489600"/>
    </source>
</evidence>
<dbReference type="InterPro" id="IPR013083">
    <property type="entry name" value="Znf_RING/FYVE/PHD"/>
</dbReference>
<feature type="transmembrane region" description="Helical" evidence="20">
    <location>
        <begin position="192"/>
        <end position="213"/>
    </location>
</feature>
<dbReference type="GO" id="GO:0006811">
    <property type="term" value="P:monoatomic ion transport"/>
    <property type="evidence" value="ECO:0007669"/>
    <property type="project" value="UniProtKB-KW"/>
</dbReference>
<dbReference type="SFLD" id="SFLDS00052">
    <property type="entry name" value="Ferric_Reductase_Domain"/>
    <property type="match status" value="1"/>
</dbReference>
<feature type="transmembrane region" description="Helical" evidence="20">
    <location>
        <begin position="265"/>
        <end position="295"/>
    </location>
</feature>
<accession>A0A565BZM5</accession>
<dbReference type="Gene3D" id="3.40.50.80">
    <property type="entry name" value="Nucleotide-binding domain of ferredoxin-NADP reductase (FNR) module"/>
    <property type="match status" value="2"/>
</dbReference>
<dbReference type="InterPro" id="IPR013130">
    <property type="entry name" value="Fe3_Rdtase_TM_dom"/>
</dbReference>
<evidence type="ECO:0000256" key="14">
    <source>
        <dbReference type="ARBA" id="ARBA00023027"/>
    </source>
</evidence>
<comment type="caution">
    <text evidence="23">The sequence shown here is derived from an EMBL/GenBank/DDBJ whole genome shotgun (WGS) entry which is preliminary data.</text>
</comment>
<keyword evidence="7 20" id="KW-0812">Transmembrane</keyword>
<dbReference type="Gene3D" id="3.30.40.10">
    <property type="entry name" value="Zinc/RING finger domain, C3HC4 (zinc finger)"/>
    <property type="match status" value="1"/>
</dbReference>
<dbReference type="InterPro" id="IPR039261">
    <property type="entry name" value="FNR_nucleotide-bd"/>
</dbReference>
<keyword evidence="11 20" id="KW-1133">Transmembrane helix</keyword>
<feature type="domain" description="RING-type" evidence="21">
    <location>
        <begin position="761"/>
        <end position="804"/>
    </location>
</feature>
<dbReference type="InterPro" id="IPR013112">
    <property type="entry name" value="FAD-bd_8"/>
</dbReference>
<evidence type="ECO:0000256" key="10">
    <source>
        <dbReference type="ARBA" id="ARBA00022982"/>
    </source>
</evidence>
<feature type="transmembrane region" description="Helical" evidence="20">
    <location>
        <begin position="98"/>
        <end position="121"/>
    </location>
</feature>
<dbReference type="InterPro" id="IPR017927">
    <property type="entry name" value="FAD-bd_FR_type"/>
</dbReference>
<comment type="cofactor">
    <cofactor evidence="1">
        <name>FAD</name>
        <dbReference type="ChEBI" id="CHEBI:57692"/>
    </cofactor>
</comment>
<dbReference type="SUPFAM" id="SSF52343">
    <property type="entry name" value="Ferredoxin reductase-like, C-terminal NADP-linked domain"/>
    <property type="match status" value="1"/>
</dbReference>
<protein>
    <recommendedName>
        <fullName evidence="18">ferric-chelate reductase (NADH)</fullName>
        <ecNumber evidence="18">1.16.1.7</ecNumber>
    </recommendedName>
</protein>
<evidence type="ECO:0000256" key="19">
    <source>
        <dbReference type="PROSITE-ProRule" id="PRU00175"/>
    </source>
</evidence>
<evidence type="ECO:0000256" key="11">
    <source>
        <dbReference type="ARBA" id="ARBA00022989"/>
    </source>
</evidence>
<feature type="transmembrane region" description="Helical" evidence="20">
    <location>
        <begin position="568"/>
        <end position="588"/>
    </location>
</feature>
<evidence type="ECO:0000256" key="18">
    <source>
        <dbReference type="ARBA" id="ARBA00066905"/>
    </source>
</evidence>
<keyword evidence="9" id="KW-0274">FAD</keyword>
<comment type="similarity">
    <text evidence="3">Belongs to the ferric reductase (FRE) family.</text>
</comment>
<dbReference type="Proteomes" id="UP000489600">
    <property type="component" value="Unassembled WGS sequence"/>
</dbReference>
<dbReference type="CDD" id="cd23121">
    <property type="entry name" value="RING-H2_RHA1-like"/>
    <property type="match status" value="1"/>
</dbReference>
<dbReference type="InterPro" id="IPR001841">
    <property type="entry name" value="Znf_RING"/>
</dbReference>
<dbReference type="SFLD" id="SFLDG01168">
    <property type="entry name" value="Ferric_reductase_subgroup_(FRE"/>
    <property type="match status" value="1"/>
</dbReference>
<evidence type="ECO:0000256" key="15">
    <source>
        <dbReference type="ARBA" id="ARBA00023065"/>
    </source>
</evidence>
<dbReference type="FunFam" id="3.40.50.80:FF:000083">
    <property type="entry name" value="Ferric reduction oxidase 2"/>
    <property type="match status" value="1"/>
</dbReference>
<evidence type="ECO:0000256" key="12">
    <source>
        <dbReference type="ARBA" id="ARBA00023002"/>
    </source>
</evidence>
<evidence type="ECO:0000313" key="23">
    <source>
        <dbReference type="EMBL" id="VVB06791.1"/>
    </source>
</evidence>
<dbReference type="PANTHER" id="PTHR11972:SF41">
    <property type="entry name" value="FERRIC REDUCTION OXIDASE 2"/>
    <property type="match status" value="1"/>
</dbReference>
<keyword evidence="15" id="KW-0406">Ion transport</keyword>
<evidence type="ECO:0000256" key="6">
    <source>
        <dbReference type="ARBA" id="ARBA00022630"/>
    </source>
</evidence>
<feature type="domain" description="FAD-binding FR-type" evidence="22">
    <location>
        <begin position="304"/>
        <end position="410"/>
    </location>
</feature>
<feature type="transmembrane region" description="Helical" evidence="20">
    <location>
        <begin position="687"/>
        <end position="708"/>
    </location>
</feature>
<evidence type="ECO:0000256" key="20">
    <source>
        <dbReference type="SAM" id="Phobius"/>
    </source>
</evidence>
<dbReference type="PROSITE" id="PS51384">
    <property type="entry name" value="FAD_FR"/>
    <property type="match status" value="1"/>
</dbReference>
<comment type="catalytic activity">
    <reaction evidence="17">
        <text>2 a Fe(II)-siderophore + NAD(+) + H(+) = 2 a Fe(III)-siderophore + NADH</text>
        <dbReference type="Rhea" id="RHEA:15061"/>
        <dbReference type="Rhea" id="RHEA-COMP:11342"/>
        <dbReference type="Rhea" id="RHEA-COMP:11344"/>
        <dbReference type="ChEBI" id="CHEBI:15378"/>
        <dbReference type="ChEBI" id="CHEBI:29033"/>
        <dbReference type="ChEBI" id="CHEBI:29034"/>
        <dbReference type="ChEBI" id="CHEBI:57540"/>
        <dbReference type="ChEBI" id="CHEBI:57945"/>
        <dbReference type="EC" id="1.16.1.7"/>
    </reaction>
</comment>
<evidence type="ECO:0000259" key="22">
    <source>
        <dbReference type="PROSITE" id="PS51384"/>
    </source>
</evidence>
<organism evidence="23 24">
    <name type="scientific">Arabis nemorensis</name>
    <dbReference type="NCBI Taxonomy" id="586526"/>
    <lineage>
        <taxon>Eukaryota</taxon>
        <taxon>Viridiplantae</taxon>
        <taxon>Streptophyta</taxon>
        <taxon>Embryophyta</taxon>
        <taxon>Tracheophyta</taxon>
        <taxon>Spermatophyta</taxon>
        <taxon>Magnoliopsida</taxon>
        <taxon>eudicotyledons</taxon>
        <taxon>Gunneridae</taxon>
        <taxon>Pentapetalae</taxon>
        <taxon>rosids</taxon>
        <taxon>malvids</taxon>
        <taxon>Brassicales</taxon>
        <taxon>Brassicaceae</taxon>
        <taxon>Arabideae</taxon>
        <taxon>Arabis</taxon>
    </lineage>
</organism>
<dbReference type="GO" id="GO:0005886">
    <property type="term" value="C:plasma membrane"/>
    <property type="evidence" value="ECO:0007669"/>
    <property type="project" value="TreeGrafter"/>
</dbReference>
<proteinExistence type="inferred from homology"/>
<evidence type="ECO:0000256" key="7">
    <source>
        <dbReference type="ARBA" id="ARBA00022692"/>
    </source>
</evidence>
<dbReference type="SUPFAM" id="SSF63380">
    <property type="entry name" value="Riboflavin synthase domain-like"/>
    <property type="match status" value="1"/>
</dbReference>
<dbReference type="CDD" id="cd06186">
    <property type="entry name" value="NOX_Duox_like_FAD_NADP"/>
    <property type="match status" value="1"/>
</dbReference>
<dbReference type="SUPFAM" id="SSF57850">
    <property type="entry name" value="RING/U-box"/>
    <property type="match status" value="1"/>
</dbReference>
<keyword evidence="6" id="KW-0285">Flavoprotein</keyword>
<comment type="subcellular location">
    <subcellularLocation>
        <location evidence="2">Membrane</location>
        <topology evidence="2">Multi-pass membrane protein</topology>
    </subcellularLocation>
</comment>
<name>A0A565BZM5_9BRAS</name>
<evidence type="ECO:0000256" key="3">
    <source>
        <dbReference type="ARBA" id="ARBA00006278"/>
    </source>
</evidence>
<feature type="transmembrane region" description="Helical" evidence="20">
    <location>
        <begin position="37"/>
        <end position="63"/>
    </location>
</feature>
<evidence type="ECO:0000256" key="1">
    <source>
        <dbReference type="ARBA" id="ARBA00001974"/>
    </source>
</evidence>
<keyword evidence="12" id="KW-0560">Oxidoreductase</keyword>
<feature type="transmembrane region" description="Helical" evidence="20">
    <location>
        <begin position="525"/>
        <end position="547"/>
    </location>
</feature>
<evidence type="ECO:0000256" key="5">
    <source>
        <dbReference type="ARBA" id="ARBA00022617"/>
    </source>
</evidence>
<dbReference type="Pfam" id="PF08030">
    <property type="entry name" value="NAD_binding_6"/>
    <property type="match status" value="1"/>
</dbReference>
<evidence type="ECO:0000256" key="8">
    <source>
        <dbReference type="ARBA" id="ARBA00022723"/>
    </source>
</evidence>
<keyword evidence="8" id="KW-0479">Metal-binding</keyword>
<dbReference type="EC" id="1.16.1.7" evidence="18"/>
<reference evidence="23" key="1">
    <citation type="submission" date="2019-07" db="EMBL/GenBank/DDBJ databases">
        <authorList>
            <person name="Dittberner H."/>
        </authorList>
    </citation>
    <scope>NUCLEOTIDE SEQUENCE [LARGE SCALE GENOMIC DNA]</scope>
</reference>
<dbReference type="EMBL" id="CABITT030000006">
    <property type="protein sequence ID" value="VVB06791.1"/>
    <property type="molecule type" value="Genomic_DNA"/>
</dbReference>
<dbReference type="InterPro" id="IPR050369">
    <property type="entry name" value="RBOH/FRE"/>
</dbReference>
<feature type="transmembrane region" description="Helical" evidence="20">
    <location>
        <begin position="233"/>
        <end position="253"/>
    </location>
</feature>
<evidence type="ECO:0000256" key="4">
    <source>
        <dbReference type="ARBA" id="ARBA00022448"/>
    </source>
</evidence>
<keyword evidence="14" id="KW-0520">NAD</keyword>
<dbReference type="GO" id="GO:0140618">
    <property type="term" value="F:ferric-chelate reductase (NADH) activity"/>
    <property type="evidence" value="ECO:0007669"/>
    <property type="project" value="UniProtKB-EC"/>
</dbReference>
<keyword evidence="10" id="KW-0249">Electron transport</keyword>
<dbReference type="PANTHER" id="PTHR11972">
    <property type="entry name" value="NADPH OXIDASE"/>
    <property type="match status" value="1"/>
</dbReference>
<dbReference type="OrthoDB" id="167398at2759"/>
<keyword evidence="13" id="KW-0408">Iron</keyword>
<dbReference type="InterPro" id="IPR017938">
    <property type="entry name" value="Riboflavin_synthase-like_b-brl"/>
</dbReference>
<feature type="transmembrane region" description="Helical" evidence="20">
    <location>
        <begin position="151"/>
        <end position="171"/>
    </location>
</feature>
<keyword evidence="4" id="KW-0813">Transport</keyword>
<dbReference type="GO" id="GO:0008270">
    <property type="term" value="F:zinc ion binding"/>
    <property type="evidence" value="ECO:0007669"/>
    <property type="project" value="UniProtKB-KW"/>
</dbReference>
<evidence type="ECO:0000256" key="16">
    <source>
        <dbReference type="ARBA" id="ARBA00023136"/>
    </source>
</evidence>
<dbReference type="AlphaFoldDB" id="A0A565BZM5"/>
<dbReference type="Pfam" id="PF01794">
    <property type="entry name" value="Ferric_reduct"/>
    <property type="match status" value="1"/>
</dbReference>
<dbReference type="Pfam" id="PF08022">
    <property type="entry name" value="FAD_binding_8"/>
    <property type="match status" value="1"/>
</dbReference>
<keyword evidence="19" id="KW-0862">Zinc</keyword>
<dbReference type="Pfam" id="PF13639">
    <property type="entry name" value="zf-RING_2"/>
    <property type="match status" value="1"/>
</dbReference>
<dbReference type="PROSITE" id="PS50089">
    <property type="entry name" value="ZF_RING_2"/>
    <property type="match status" value="1"/>
</dbReference>
<keyword evidence="5" id="KW-0349">Heme</keyword>
<evidence type="ECO:0000256" key="17">
    <source>
        <dbReference type="ARBA" id="ARBA00050970"/>
    </source>
</evidence>
<evidence type="ECO:0000256" key="2">
    <source>
        <dbReference type="ARBA" id="ARBA00004141"/>
    </source>
</evidence>
<keyword evidence="24" id="KW-1185">Reference proteome</keyword>
<dbReference type="FunFam" id="3.40.50.80:FF:000039">
    <property type="entry name" value="Ferric reduction oxidase 3"/>
    <property type="match status" value="1"/>
</dbReference>
<evidence type="ECO:0000256" key="13">
    <source>
        <dbReference type="ARBA" id="ARBA00023004"/>
    </source>
</evidence>
<dbReference type="InterPro" id="IPR013121">
    <property type="entry name" value="Fe_red_NAD-bd_6"/>
</dbReference>
<gene>
    <name evidence="23" type="ORF">ANE_LOCUS17235</name>
</gene>
<keyword evidence="19" id="KW-0863">Zinc-finger</keyword>
<keyword evidence="16 20" id="KW-0472">Membrane</keyword>
<dbReference type="SMART" id="SM00184">
    <property type="entry name" value="RING"/>
    <property type="match status" value="1"/>
</dbReference>
<evidence type="ECO:0000259" key="21">
    <source>
        <dbReference type="PROSITE" id="PS50089"/>
    </source>
</evidence>
<sequence length="816" mass="92298">MLVIFLGFIFVWILMPTLTYRTKWLPVMRTEFGFSTYFGVAGLTLFMLMFPMLLMACLGCLYLHLKKQKSTDHLIREKTSGGGVLAAMRRPMLVNGPLGIVSATELLFLAMFVALLLWNFIVYWRNAYIIITPKSAAKLHQKLWEAMLEGMAIRIGLVGNLCLAFLFIPVVRGSSLLPVIGLTSESSIKYHIWLGHMLMSLFTVHGVCFIIYWASMHEISQMVTWSKTEMSNVAGEIALLSGLVMWATSYPSIRRRFFEVFFYSHYLYIVFMFFYVLHVGIAFCFIIFPGFYMFMVDRFLRFLQSRDNVRLLSARVLPSNTVELTFSKTKGLMYTPTSTLFVNIPSISKLQWHPFTITSSSNLEADKLSIVIKSEGKWSTKLYQMLSSSDHTDRALSVSVEGPYGPATTDFLRHDSLVMVSGGSGITPFISIIRDLIAMRRTTTCEIPKITLICAFKKASGISMLDLIFPASGLELSPDLNIQIEAFITKENEPMNEETEKIRTLWFKPSHSDQPISAILGPNSWLWLGAILSSSFIIFLVIIGVMTEYYIYPIDQNKNKYNAASRSILYLLVLCVSIMMTSSAAVFWNKKKSNVESSKRVQNVDVPSPISSPSSWAYREIESTPQESLVQCTNIHFGERPDLEKYLLETKGSSVGVMVCGPKKMRQKVARICSSGLAENLHFESISFSWVMGFSYGGAGVIIVGVIVNDLMRKVGSFLDLTRLFGDYSSESSGINKIPMDDMLPAIKFEEMSRVNPPGSCRICQDDFDGGDQVRCLRNCVHVFHKTCIDRWIQDVKMTCPLCRTPIVPDFYFFRL</sequence>
<evidence type="ECO:0000256" key="9">
    <source>
        <dbReference type="ARBA" id="ARBA00022827"/>
    </source>
</evidence>